<dbReference type="OrthoDB" id="1701341at2"/>
<dbReference type="Proteomes" id="UP000242662">
    <property type="component" value="Unassembled WGS sequence"/>
</dbReference>
<organism evidence="1 2">
    <name type="scientific">Shouchella lonarensis</name>
    <dbReference type="NCBI Taxonomy" id="1464122"/>
    <lineage>
        <taxon>Bacteria</taxon>
        <taxon>Bacillati</taxon>
        <taxon>Bacillota</taxon>
        <taxon>Bacilli</taxon>
        <taxon>Bacillales</taxon>
        <taxon>Bacillaceae</taxon>
        <taxon>Shouchella</taxon>
    </lineage>
</organism>
<evidence type="ECO:0000313" key="1">
    <source>
        <dbReference type="EMBL" id="SDB96457.1"/>
    </source>
</evidence>
<keyword evidence="2" id="KW-1185">Reference proteome</keyword>
<gene>
    <name evidence="1" type="ORF">SAMN05421737_104125</name>
</gene>
<dbReference type="STRING" id="1464122.SAMN05421737_104125"/>
<dbReference type="Pfam" id="PF05135">
    <property type="entry name" value="Phage_connect_1"/>
    <property type="match status" value="1"/>
</dbReference>
<sequence>MIRDKAKILLGIKDDLQDDVLDLIISNVTAHLMSLLKKPEVPPALDFVILEVVVRRFHRLGSEGMKTESVEGHSVAFYDLKDEFVPFLDIIAEYRDDEDVNRARRGKVCMI</sequence>
<proteinExistence type="predicted"/>
<dbReference type="InterPro" id="IPR021146">
    <property type="entry name" value="Phage_gp6-like_head-tail"/>
</dbReference>
<name>A0A1G6HQ85_9BACI</name>
<protein>
    <submittedName>
        <fullName evidence="1">Phage gp6-like head-tail connector protein</fullName>
    </submittedName>
</protein>
<dbReference type="RefSeq" id="WP_090775248.1">
    <property type="nucleotide sequence ID" value="NZ_FMYM01000004.1"/>
</dbReference>
<dbReference type="AlphaFoldDB" id="A0A1G6HQ85"/>
<evidence type="ECO:0000313" key="2">
    <source>
        <dbReference type="Proteomes" id="UP000242662"/>
    </source>
</evidence>
<accession>A0A1G6HQ85</accession>
<dbReference type="EMBL" id="FMYM01000004">
    <property type="protein sequence ID" value="SDB96457.1"/>
    <property type="molecule type" value="Genomic_DNA"/>
</dbReference>
<reference evidence="2" key="1">
    <citation type="submission" date="2016-09" db="EMBL/GenBank/DDBJ databases">
        <authorList>
            <person name="Varghese N."/>
            <person name="Submissions S."/>
        </authorList>
    </citation>
    <scope>NUCLEOTIDE SEQUENCE [LARGE SCALE GENOMIC DNA]</scope>
    <source>
        <strain evidence="2">25nlg</strain>
    </source>
</reference>